<dbReference type="Proteomes" id="UP000430120">
    <property type="component" value="Unassembled WGS sequence"/>
</dbReference>
<keyword evidence="2" id="KW-0808">Transferase</keyword>
<dbReference type="Pfam" id="PF00535">
    <property type="entry name" value="Glycos_transf_2"/>
    <property type="match status" value="1"/>
</dbReference>
<dbReference type="InterPro" id="IPR050834">
    <property type="entry name" value="Glycosyltransf_2"/>
</dbReference>
<dbReference type="PANTHER" id="PTHR43685">
    <property type="entry name" value="GLYCOSYLTRANSFERASE"/>
    <property type="match status" value="1"/>
</dbReference>
<dbReference type="InterPro" id="IPR001173">
    <property type="entry name" value="Glyco_trans_2-like"/>
</dbReference>
<keyword evidence="3" id="KW-1185">Reference proteome</keyword>
<dbReference type="InterPro" id="IPR029044">
    <property type="entry name" value="Nucleotide-diphossugar_trans"/>
</dbReference>
<dbReference type="SUPFAM" id="SSF53448">
    <property type="entry name" value="Nucleotide-diphospho-sugar transferases"/>
    <property type="match status" value="1"/>
</dbReference>
<gene>
    <name evidence="2" type="ORF">F7Q92_00935</name>
</gene>
<sequence length="308" mass="34752">MRPSSPPPHVTVLLATHNGALWLKEQIRTIMTQEGVQVRVVASDDQSQDDTLGILQSFAKEGVIELLPPVAQRFGSANRNFMRLIADASLENTEWVAFADQDDIWLPDKLHHAVTQLVNKGFDAYSSDVVAFWPDGRERRLVKSGPLRTHDHLFESAGPGCTFVLPKARFLELQAWVRNNREAVDLLKVHDWAIYAWARAQGLRWLIDPKPSLRYRQHGGNEVGANVGWRAARARLSQALSGQYATDALLIASVVGIETPLVHRMRRMNLLDRLVLATMAPQCRRRRAEGWLLALIFLLMKRPAASRH</sequence>
<dbReference type="AlphaFoldDB" id="A0A643FGP5"/>
<dbReference type="PANTHER" id="PTHR43685:SF2">
    <property type="entry name" value="GLYCOSYLTRANSFERASE 2-LIKE DOMAIN-CONTAINING PROTEIN"/>
    <property type="match status" value="1"/>
</dbReference>
<feature type="domain" description="Glycosyltransferase 2-like" evidence="1">
    <location>
        <begin position="11"/>
        <end position="144"/>
    </location>
</feature>
<proteinExistence type="predicted"/>
<evidence type="ECO:0000313" key="3">
    <source>
        <dbReference type="Proteomes" id="UP000430120"/>
    </source>
</evidence>
<reference evidence="2 3" key="1">
    <citation type="submission" date="2019-09" db="EMBL/GenBank/DDBJ databases">
        <title>Draft genome sequences of 48 bacterial type strains from the CCUG.</title>
        <authorList>
            <person name="Tunovic T."/>
            <person name="Pineiro-Iglesias B."/>
            <person name="Unosson C."/>
            <person name="Inganas E."/>
            <person name="Ohlen M."/>
            <person name="Cardew S."/>
            <person name="Jensie-Markopoulos S."/>
            <person name="Salva-Serra F."/>
            <person name="Jaen-Luchoro D."/>
            <person name="Karlsson R."/>
            <person name="Svensson-Stadler L."/>
            <person name="Chun J."/>
            <person name="Moore E."/>
        </authorList>
    </citation>
    <scope>NUCLEOTIDE SEQUENCE [LARGE SCALE GENOMIC DNA]</scope>
    <source>
        <strain evidence="2 3">CCUG 30977</strain>
    </source>
</reference>
<protein>
    <submittedName>
        <fullName evidence="2">Glycosyltransferase</fullName>
    </submittedName>
</protein>
<dbReference type="GO" id="GO:0016740">
    <property type="term" value="F:transferase activity"/>
    <property type="evidence" value="ECO:0007669"/>
    <property type="project" value="UniProtKB-KW"/>
</dbReference>
<dbReference type="OrthoDB" id="9802649at2"/>
<evidence type="ECO:0000259" key="1">
    <source>
        <dbReference type="Pfam" id="PF00535"/>
    </source>
</evidence>
<evidence type="ECO:0000313" key="2">
    <source>
        <dbReference type="EMBL" id="KAB0585087.1"/>
    </source>
</evidence>
<dbReference type="Gene3D" id="3.90.550.10">
    <property type="entry name" value="Spore Coat Polysaccharide Biosynthesis Protein SpsA, Chain A"/>
    <property type="match status" value="1"/>
</dbReference>
<accession>A0A643FGP5</accession>
<dbReference type="EMBL" id="VZPB01000002">
    <property type="protein sequence ID" value="KAB0585087.1"/>
    <property type="molecule type" value="Genomic_DNA"/>
</dbReference>
<organism evidence="2 3">
    <name type="scientific">Ideonella dechloratans</name>
    <dbReference type="NCBI Taxonomy" id="36863"/>
    <lineage>
        <taxon>Bacteria</taxon>
        <taxon>Pseudomonadati</taxon>
        <taxon>Pseudomonadota</taxon>
        <taxon>Betaproteobacteria</taxon>
        <taxon>Burkholderiales</taxon>
        <taxon>Sphaerotilaceae</taxon>
        <taxon>Ideonella</taxon>
    </lineage>
</organism>
<comment type="caution">
    <text evidence="2">The sequence shown here is derived from an EMBL/GenBank/DDBJ whole genome shotgun (WGS) entry which is preliminary data.</text>
</comment>
<name>A0A643FGP5_IDEDE</name>